<dbReference type="InterPro" id="IPR042244">
    <property type="entry name" value="HypD_2_sf"/>
</dbReference>
<dbReference type="Pfam" id="PF01924">
    <property type="entry name" value="HypD"/>
    <property type="match status" value="1"/>
</dbReference>
<gene>
    <name evidence="4" type="ORF">GEOBRER4_n1116</name>
</gene>
<evidence type="ECO:0000313" key="5">
    <source>
        <dbReference type="Proteomes" id="UP000515472"/>
    </source>
</evidence>
<dbReference type="NCBIfam" id="TIGR00075">
    <property type="entry name" value="hypD"/>
    <property type="match status" value="1"/>
</dbReference>
<dbReference type="PANTHER" id="PTHR30149:SF0">
    <property type="entry name" value="HYDROGENASE MATURATION FACTOR HYPD"/>
    <property type="match status" value="1"/>
</dbReference>
<dbReference type="Gene3D" id="3.40.50.11750">
    <property type="entry name" value="HypD, alpha/beta domain 1"/>
    <property type="match status" value="2"/>
</dbReference>
<organism evidence="4 5">
    <name type="scientific">Citrifermentans bremense</name>
    <dbReference type="NCBI Taxonomy" id="60035"/>
    <lineage>
        <taxon>Bacteria</taxon>
        <taxon>Pseudomonadati</taxon>
        <taxon>Thermodesulfobacteriota</taxon>
        <taxon>Desulfuromonadia</taxon>
        <taxon>Geobacterales</taxon>
        <taxon>Geobacteraceae</taxon>
        <taxon>Citrifermentans</taxon>
    </lineage>
</organism>
<dbReference type="EMBL" id="AP023213">
    <property type="protein sequence ID" value="BCG46324.1"/>
    <property type="molecule type" value="Genomic_DNA"/>
</dbReference>
<dbReference type="PANTHER" id="PTHR30149">
    <property type="entry name" value="HYDROGENASE PROTEIN ASSEMBLY PROTEIN HYPD"/>
    <property type="match status" value="1"/>
</dbReference>
<dbReference type="GO" id="GO:0051604">
    <property type="term" value="P:protein maturation"/>
    <property type="evidence" value="ECO:0007669"/>
    <property type="project" value="TreeGrafter"/>
</dbReference>
<evidence type="ECO:0000256" key="2">
    <source>
        <dbReference type="ARBA" id="ARBA00022723"/>
    </source>
</evidence>
<dbReference type="Gene3D" id="6.10.20.100">
    <property type="match status" value="1"/>
</dbReference>
<dbReference type="GO" id="GO:0051539">
    <property type="term" value="F:4 iron, 4 sulfur cluster binding"/>
    <property type="evidence" value="ECO:0007669"/>
    <property type="project" value="TreeGrafter"/>
</dbReference>
<evidence type="ECO:0000313" key="4">
    <source>
        <dbReference type="EMBL" id="BCG46324.1"/>
    </source>
</evidence>
<dbReference type="InterPro" id="IPR002780">
    <property type="entry name" value="Hyd_form_HypD"/>
</dbReference>
<dbReference type="GO" id="GO:0070025">
    <property type="term" value="F:carbon monoxide binding"/>
    <property type="evidence" value="ECO:0007669"/>
    <property type="project" value="TreeGrafter"/>
</dbReference>
<proteinExistence type="inferred from homology"/>
<accession>A0A6S6M3U8</accession>
<dbReference type="InterPro" id="IPR042243">
    <property type="entry name" value="HypD_1"/>
</dbReference>
<dbReference type="PIRSF" id="PIRSF005622">
    <property type="entry name" value="Hydrgn_mat_hypD"/>
    <property type="match status" value="1"/>
</dbReference>
<keyword evidence="3" id="KW-0408">Iron</keyword>
<comment type="similarity">
    <text evidence="1">Belongs to the HypD family.</text>
</comment>
<dbReference type="AlphaFoldDB" id="A0A6S6M3U8"/>
<keyword evidence="5" id="KW-1185">Reference proteome</keyword>
<keyword evidence="2" id="KW-0479">Metal-binding</keyword>
<protein>
    <submittedName>
        <fullName evidence="4">[NiFe] hydrogenase metallocenter assembly protein HypD</fullName>
    </submittedName>
</protein>
<dbReference type="Proteomes" id="UP000515472">
    <property type="component" value="Chromosome"/>
</dbReference>
<reference evidence="4 5" key="1">
    <citation type="submission" date="2020-06" db="EMBL/GenBank/DDBJ databases">
        <title>Interaction of electrochemicaly active bacteria, Geobacter bremensis R4 on different carbon anode.</title>
        <authorList>
            <person name="Meng L."/>
            <person name="Yoshida N."/>
        </authorList>
    </citation>
    <scope>NUCLEOTIDE SEQUENCE [LARGE SCALE GENOMIC DNA]</scope>
    <source>
        <strain evidence="4 5">R4</strain>
    </source>
</reference>
<dbReference type="GO" id="GO:0005506">
    <property type="term" value="F:iron ion binding"/>
    <property type="evidence" value="ECO:0007669"/>
    <property type="project" value="TreeGrafter"/>
</dbReference>
<evidence type="ECO:0000256" key="1">
    <source>
        <dbReference type="ARBA" id="ARBA00007888"/>
    </source>
</evidence>
<dbReference type="KEGG" id="gbn:GEOBRER4_10740"/>
<evidence type="ECO:0000256" key="3">
    <source>
        <dbReference type="ARBA" id="ARBA00023004"/>
    </source>
</evidence>
<name>A0A6S6M3U8_9BACT</name>
<sequence length="364" mass="38941">MMNYLDSFRDKELVQGLARRIAELVRGREKPLVFMEVCGTHTMAIYQYGLRSLLPPEVKLISGPGCPVCVTPNGYLDRAIALSRLPDVIITTFGDMLRVPGSTSSLMVERAKGADIRVVYSPLDAVRIAAANPAKRVVFLGVGFETTAPTVAGSILAAKAQGLSNYFVLASHKTMPQPMAILSADPDLSVDGYICPAHVSAIIGADAYRFLCTEYQVPCVVTGFEPTDVMQGVEMLARQALQGESRVEIQYSRVVSREGNAKAQGVLAEVFTPFDAPWRGIGVLPGSGLRIADAYSEFDAELAIPVQVEELKEHQGCLCGEILKGKVAPGDCPLFGGKCTPESPVGACMVSSEGTCAAAFKYGR</sequence>